<dbReference type="OrthoDB" id="9804751at2"/>
<dbReference type="PANTHER" id="PTHR33525">
    <property type="match status" value="1"/>
</dbReference>
<dbReference type="PANTHER" id="PTHR33525:SF4">
    <property type="entry name" value="CYCLIC DI-GMP PHOSPHODIESTERASE CDGJ"/>
    <property type="match status" value="1"/>
</dbReference>
<dbReference type="Pfam" id="PF08668">
    <property type="entry name" value="HDOD"/>
    <property type="match status" value="1"/>
</dbReference>
<evidence type="ECO:0000259" key="1">
    <source>
        <dbReference type="PROSITE" id="PS50883"/>
    </source>
</evidence>
<evidence type="ECO:0000313" key="4">
    <source>
        <dbReference type="Proteomes" id="UP000095255"/>
    </source>
</evidence>
<dbReference type="SMART" id="SM00052">
    <property type="entry name" value="EAL"/>
    <property type="match status" value="1"/>
</dbReference>
<keyword evidence="4" id="KW-1185">Reference proteome</keyword>
<dbReference type="RefSeq" id="WP_069702150.1">
    <property type="nucleotide sequence ID" value="NZ_MJAT01000022.1"/>
</dbReference>
<dbReference type="InterPro" id="IPR014408">
    <property type="entry name" value="dGMP_Pdiesterase_EAL/HD-GYP"/>
</dbReference>
<evidence type="ECO:0000259" key="2">
    <source>
        <dbReference type="PROSITE" id="PS51833"/>
    </source>
</evidence>
<organism evidence="3 4">
    <name type="scientific">Desulfuribacillus stibiiarsenatis</name>
    <dbReference type="NCBI Taxonomy" id="1390249"/>
    <lineage>
        <taxon>Bacteria</taxon>
        <taxon>Bacillati</taxon>
        <taxon>Bacillota</taxon>
        <taxon>Desulfuribacillia</taxon>
        <taxon>Desulfuribacillales</taxon>
        <taxon>Desulfuribacillaceae</taxon>
        <taxon>Desulfuribacillus</taxon>
    </lineage>
</organism>
<dbReference type="SUPFAM" id="SSF141868">
    <property type="entry name" value="EAL domain-like"/>
    <property type="match status" value="1"/>
</dbReference>
<sequence>MNVFVARQPIFTEKEEVVAYELLYRSGEDNFYDNVNGDQATTDVIINSFLNIGIDRISNRKKCFINFTENLLIKEIPFLFPHEHVVVEILENVEPTDEIIAVCKKLKEHGYTIALDDFVLQKRLYPLVEVADIVKIDFLSTSALDRLHIVRSLSSRKVKFLAEKVETREQFQQALSMGFTFFQGYFFSKPVILTSSDVPVSNFRYLQLLQELSASEPDVDRIARNIELDLSLSYKLLKLINSAAFGLKSTVTSIKHAVVLLGLREIRKWVSIIALKDLANHSSNEMITSCLIRARIAESLSSKINLQKRKSECFLMGLLSMVHVLLQKPMEEAISDLPLSEDVKDCLLGKENQFRTILDIILTIEKADWHHLSALIATIPIQNQELPDIYLEAIDWVNEVMDQLN</sequence>
<protein>
    <recommendedName>
        <fullName evidence="5">HDOD domain-containing protein</fullName>
    </recommendedName>
</protein>
<reference evidence="3 4" key="1">
    <citation type="submission" date="2016-09" db="EMBL/GenBank/DDBJ databases">
        <title>Desulfuribacillus arsenicus sp. nov., an obligately anaerobic, dissimilatory arsenic- and antimonate-reducing bacterium isolated from anoxic sediments.</title>
        <authorList>
            <person name="Abin C.A."/>
            <person name="Hollibaugh J.T."/>
        </authorList>
    </citation>
    <scope>NUCLEOTIDE SEQUENCE [LARGE SCALE GENOMIC DNA]</scope>
    <source>
        <strain evidence="3 4">MLFW-2</strain>
    </source>
</reference>
<dbReference type="InterPro" id="IPR013976">
    <property type="entry name" value="HDOD"/>
</dbReference>
<evidence type="ECO:0000313" key="3">
    <source>
        <dbReference type="EMBL" id="OEH85324.1"/>
    </source>
</evidence>
<proteinExistence type="predicted"/>
<dbReference type="Gene3D" id="1.10.3210.10">
    <property type="entry name" value="Hypothetical protein af1432"/>
    <property type="match status" value="1"/>
</dbReference>
<dbReference type="EMBL" id="MJAT01000022">
    <property type="protein sequence ID" value="OEH85324.1"/>
    <property type="molecule type" value="Genomic_DNA"/>
</dbReference>
<feature type="domain" description="EAL" evidence="1">
    <location>
        <begin position="1"/>
        <end position="204"/>
    </location>
</feature>
<dbReference type="STRING" id="1390249.BHU72_04305"/>
<dbReference type="InterPro" id="IPR052340">
    <property type="entry name" value="RNase_Y/CdgJ"/>
</dbReference>
<dbReference type="InterPro" id="IPR001633">
    <property type="entry name" value="EAL_dom"/>
</dbReference>
<comment type="caution">
    <text evidence="3">The sequence shown here is derived from an EMBL/GenBank/DDBJ whole genome shotgun (WGS) entry which is preliminary data.</text>
</comment>
<dbReference type="PROSITE" id="PS50883">
    <property type="entry name" value="EAL"/>
    <property type="match status" value="1"/>
</dbReference>
<dbReference type="PROSITE" id="PS51833">
    <property type="entry name" value="HDOD"/>
    <property type="match status" value="1"/>
</dbReference>
<accession>A0A1E5L5I2</accession>
<gene>
    <name evidence="3" type="ORF">BHU72_04305</name>
</gene>
<dbReference type="SUPFAM" id="SSF109604">
    <property type="entry name" value="HD-domain/PDEase-like"/>
    <property type="match status" value="1"/>
</dbReference>
<dbReference type="Gene3D" id="3.20.20.450">
    <property type="entry name" value="EAL domain"/>
    <property type="match status" value="1"/>
</dbReference>
<feature type="domain" description="HDOD" evidence="2">
    <location>
        <begin position="198"/>
        <end position="385"/>
    </location>
</feature>
<dbReference type="Pfam" id="PF00563">
    <property type="entry name" value="EAL"/>
    <property type="match status" value="1"/>
</dbReference>
<dbReference type="InterPro" id="IPR035919">
    <property type="entry name" value="EAL_sf"/>
</dbReference>
<name>A0A1E5L5I2_9FIRM</name>
<dbReference type="Proteomes" id="UP000095255">
    <property type="component" value="Unassembled WGS sequence"/>
</dbReference>
<dbReference type="PIRSF" id="PIRSF003180">
    <property type="entry name" value="DiGMPpdiest_YuxH"/>
    <property type="match status" value="1"/>
</dbReference>
<evidence type="ECO:0008006" key="5">
    <source>
        <dbReference type="Google" id="ProtNLM"/>
    </source>
</evidence>
<dbReference type="AlphaFoldDB" id="A0A1E5L5I2"/>